<feature type="region of interest" description="Disordered" evidence="2">
    <location>
        <begin position="1"/>
        <end position="27"/>
    </location>
</feature>
<dbReference type="InterPro" id="IPR036322">
    <property type="entry name" value="WD40_repeat_dom_sf"/>
</dbReference>
<dbReference type="Gene3D" id="2.130.10.10">
    <property type="entry name" value="YVTN repeat-like/Quinoprotein amine dehydrogenase"/>
    <property type="match status" value="2"/>
</dbReference>
<reference evidence="3" key="1">
    <citation type="submission" date="2019-04" db="EMBL/GenBank/DDBJ databases">
        <title>An insight into the mialome of Ixodes scapularis.</title>
        <authorList>
            <person name="Ribeiro J.M."/>
            <person name="Mather T.N."/>
            <person name="Karim S."/>
        </authorList>
    </citation>
    <scope>NUCLEOTIDE SEQUENCE</scope>
</reference>
<dbReference type="OrthoDB" id="63070at2759"/>
<dbReference type="InterPro" id="IPR051859">
    <property type="entry name" value="DCAF"/>
</dbReference>
<evidence type="ECO:0000313" key="3">
    <source>
        <dbReference type="EMBL" id="MOY41785.1"/>
    </source>
</evidence>
<dbReference type="EMBL" id="GHJT01007814">
    <property type="protein sequence ID" value="MOY41785.1"/>
    <property type="molecule type" value="Transcribed_RNA"/>
</dbReference>
<evidence type="ECO:0000256" key="2">
    <source>
        <dbReference type="SAM" id="MobiDB-lite"/>
    </source>
</evidence>
<dbReference type="OMA" id="EHTFPQM"/>
<dbReference type="PROSITE" id="PS50294">
    <property type="entry name" value="WD_REPEATS_REGION"/>
    <property type="match status" value="3"/>
</dbReference>
<dbReference type="PANTHER" id="PTHR19847">
    <property type="entry name" value="DDB1- AND CUL4-ASSOCIATED FACTOR 11"/>
    <property type="match status" value="1"/>
</dbReference>
<dbReference type="FunFam" id="2.130.10.10:FF:000492">
    <property type="entry name" value="LEC14B homolog isoform X2"/>
    <property type="match status" value="1"/>
</dbReference>
<dbReference type="Pfam" id="PF00400">
    <property type="entry name" value="WD40"/>
    <property type="match status" value="3"/>
</dbReference>
<dbReference type="GeneID" id="115321415"/>
<name>A0A4D5RXU2_IXOSC</name>
<dbReference type="SMART" id="SM00320">
    <property type="entry name" value="WD40"/>
    <property type="match status" value="7"/>
</dbReference>
<feature type="non-terminal residue" evidence="3">
    <location>
        <position position="532"/>
    </location>
</feature>
<dbReference type="InterPro" id="IPR001680">
    <property type="entry name" value="WD40_rpt"/>
</dbReference>
<accession>A0A4D5RXU2</accession>
<dbReference type="PANTHER" id="PTHR19847:SF7">
    <property type="entry name" value="DDB1- AND CUL4-ASSOCIATED FACTOR 11"/>
    <property type="match status" value="1"/>
</dbReference>
<feature type="repeat" description="WD" evidence="1">
    <location>
        <begin position="350"/>
        <end position="384"/>
    </location>
</feature>
<dbReference type="KEGG" id="isc:115321415"/>
<dbReference type="RefSeq" id="XP_029837483.1">
    <property type="nucleotide sequence ID" value="XM_029981623.4"/>
</dbReference>
<feature type="repeat" description="WD" evidence="1">
    <location>
        <begin position="302"/>
        <end position="335"/>
    </location>
</feature>
<sequence length="532" mass="59458">MNVNSASPNRMCDRPPPAREDTRTNEDTDYSRVLPFFLGRIQANQARLFNFASDDFYEEDSDDSDGEHHLSSLYTLSMGGGLMSRKYYFQLVSAATSPDNSGILSNDIYGIVKQQSGSTNTSQPESRMCLPSLLQQRECGMPCGGTFSRGDRCRIGSRLLPNYKMHTLNYPSKAFCGTFAGNGEVFMTACQDCMIRIYDTKQATFREVKSISARDVGWSILDMAVSPNGAHFVYSSWSEYLHLCNVFGDDEVHEALPLCPDDRRFCIFALQFSCDGNDILGGANDSCLYVYDREMHHRSLRIRAHDGDVNTVAFADKTSQILFSGGDDGLCKVWDRRTLSEGNPKPVGILAGHSNGITFVDSKGDARYLITNSKDQSIKLWDMRAFSSKEGIESTRIAVAYQNWDYRWQRVPKKLLDRYVKLAGDTSLMTYQGHTVLQTLIRCHFSPAATTAQQFIYTGCASGRVVVYDLLTGKVATVLSGHRGCVRDVSWHPNLPVLVSSSWDGAICEWVYSSDPDSKKGRGKRTRSARQQ</sequence>
<evidence type="ECO:0000256" key="1">
    <source>
        <dbReference type="PROSITE-ProRule" id="PRU00221"/>
    </source>
</evidence>
<proteinExistence type="predicted"/>
<dbReference type="VEuPathDB" id="VectorBase:ISCP_005358"/>
<dbReference type="PROSITE" id="PS50082">
    <property type="entry name" value="WD_REPEATS_2"/>
    <property type="match status" value="3"/>
</dbReference>
<dbReference type="SUPFAM" id="SSF50978">
    <property type="entry name" value="WD40 repeat-like"/>
    <property type="match status" value="1"/>
</dbReference>
<protein>
    <submittedName>
        <fullName evidence="3">Putative wd40 domain protein</fullName>
    </submittedName>
</protein>
<organism evidence="3">
    <name type="scientific">Ixodes scapularis</name>
    <name type="common">Black-legged tick</name>
    <name type="synonym">Deer tick</name>
    <dbReference type="NCBI Taxonomy" id="6945"/>
    <lineage>
        <taxon>Eukaryota</taxon>
        <taxon>Metazoa</taxon>
        <taxon>Ecdysozoa</taxon>
        <taxon>Arthropoda</taxon>
        <taxon>Chelicerata</taxon>
        <taxon>Arachnida</taxon>
        <taxon>Acari</taxon>
        <taxon>Parasitiformes</taxon>
        <taxon>Ixodida</taxon>
        <taxon>Ixodoidea</taxon>
        <taxon>Ixodidae</taxon>
        <taxon>Ixodinae</taxon>
        <taxon>Ixodes</taxon>
    </lineage>
</organism>
<feature type="compositionally biased region" description="Basic and acidic residues" evidence="2">
    <location>
        <begin position="11"/>
        <end position="27"/>
    </location>
</feature>
<dbReference type="AlphaFoldDB" id="A0A4D5RXU2"/>
<feature type="repeat" description="WD" evidence="1">
    <location>
        <begin position="479"/>
        <end position="510"/>
    </location>
</feature>
<dbReference type="InterPro" id="IPR015943">
    <property type="entry name" value="WD40/YVTN_repeat-like_dom_sf"/>
</dbReference>
<keyword evidence="1" id="KW-0853">WD repeat</keyword>